<organism evidence="4 5">
    <name type="scientific">Aquisalibacillus elongatus</name>
    <dbReference type="NCBI Taxonomy" id="485577"/>
    <lineage>
        <taxon>Bacteria</taxon>
        <taxon>Bacillati</taxon>
        <taxon>Bacillota</taxon>
        <taxon>Bacilli</taxon>
        <taxon>Bacillales</taxon>
        <taxon>Bacillaceae</taxon>
        <taxon>Aquisalibacillus</taxon>
    </lineage>
</organism>
<dbReference type="Proteomes" id="UP000276443">
    <property type="component" value="Unassembled WGS sequence"/>
</dbReference>
<dbReference type="InterPro" id="IPR011990">
    <property type="entry name" value="TPR-like_helical_dom_sf"/>
</dbReference>
<protein>
    <submittedName>
        <fullName evidence="4">Uncharacterized protein</fullName>
    </submittedName>
</protein>
<dbReference type="SMART" id="SM00028">
    <property type="entry name" value="TPR"/>
    <property type="match status" value="4"/>
</dbReference>
<proteinExistence type="predicted"/>
<comment type="caution">
    <text evidence="4">The sequence shown here is derived from an EMBL/GenBank/DDBJ whole genome shotgun (WGS) entry which is preliminary data.</text>
</comment>
<dbReference type="OrthoDB" id="600613at2"/>
<name>A0A3N5BGI7_9BACI</name>
<evidence type="ECO:0000313" key="4">
    <source>
        <dbReference type="EMBL" id="RPF54390.1"/>
    </source>
</evidence>
<dbReference type="PANTHER" id="PTHR45586:SF1">
    <property type="entry name" value="LIPOPOLYSACCHARIDE ASSEMBLY PROTEIN B"/>
    <property type="match status" value="1"/>
</dbReference>
<dbReference type="EMBL" id="RKRF01000008">
    <property type="protein sequence ID" value="RPF54390.1"/>
    <property type="molecule type" value="Genomic_DNA"/>
</dbReference>
<evidence type="ECO:0000256" key="2">
    <source>
        <dbReference type="ARBA" id="ARBA00022803"/>
    </source>
</evidence>
<keyword evidence="1" id="KW-0677">Repeat</keyword>
<reference evidence="4 5" key="1">
    <citation type="submission" date="2018-11" db="EMBL/GenBank/DDBJ databases">
        <title>Genomic Encyclopedia of Type Strains, Phase IV (KMG-IV): sequencing the most valuable type-strain genomes for metagenomic binning, comparative biology and taxonomic classification.</title>
        <authorList>
            <person name="Goeker M."/>
        </authorList>
    </citation>
    <scope>NUCLEOTIDE SEQUENCE [LARGE SCALE GENOMIC DNA]</scope>
    <source>
        <strain evidence="4 5">DSM 18090</strain>
    </source>
</reference>
<dbReference type="PROSITE" id="PS50005">
    <property type="entry name" value="TPR"/>
    <property type="match status" value="1"/>
</dbReference>
<keyword evidence="2 3" id="KW-0802">TPR repeat</keyword>
<dbReference type="InterPro" id="IPR051012">
    <property type="entry name" value="CellSynth/LPSAsmb/PSIAsmb"/>
</dbReference>
<evidence type="ECO:0000256" key="3">
    <source>
        <dbReference type="PROSITE-ProRule" id="PRU00339"/>
    </source>
</evidence>
<sequence length="326" mass="39280">MQTTDTNILNYRNDGDFYFSYGIKAFKEKRFDKAEKWFLKSLEYKPDNPLYLSQISVLYTEIGQYQKANDWLQRVVDVHGKDYPDCYYLLANNYAHLGLFYEAQKYAHKYLEHSQDGDFKEEVNQLVEMLDYLSKEENIEDDFELEELDEIIIYQETAFYYLEHEKWDEALEILEEMMTFYPEYTSSKHEYAFALFQKGDCDEAIALEEAWFEQDETNLYSRMNLVYFYYKIGKKQAFMELLPTLNNVYPTLEQQKLKLAVTLARVGEYNQAFRRFKRVDSMQVANYMSYFYWYSKVLFENGKTQFGEKIWKKGLNKHPALESFTF</sequence>
<feature type="repeat" description="TPR" evidence="3">
    <location>
        <begin position="15"/>
        <end position="48"/>
    </location>
</feature>
<dbReference type="AlphaFoldDB" id="A0A3N5BGI7"/>
<gene>
    <name evidence="4" type="ORF">EDC24_1588</name>
</gene>
<keyword evidence="5" id="KW-1185">Reference proteome</keyword>
<dbReference type="PANTHER" id="PTHR45586">
    <property type="entry name" value="TPR REPEAT-CONTAINING PROTEIN PA4667"/>
    <property type="match status" value="1"/>
</dbReference>
<dbReference type="SUPFAM" id="SSF48452">
    <property type="entry name" value="TPR-like"/>
    <property type="match status" value="1"/>
</dbReference>
<accession>A0A3N5BGI7</accession>
<dbReference type="Gene3D" id="1.25.40.10">
    <property type="entry name" value="Tetratricopeptide repeat domain"/>
    <property type="match status" value="2"/>
</dbReference>
<dbReference type="InterPro" id="IPR019734">
    <property type="entry name" value="TPR_rpt"/>
</dbReference>
<evidence type="ECO:0000256" key="1">
    <source>
        <dbReference type="ARBA" id="ARBA00022737"/>
    </source>
</evidence>
<evidence type="ECO:0000313" key="5">
    <source>
        <dbReference type="Proteomes" id="UP000276443"/>
    </source>
</evidence>
<dbReference type="RefSeq" id="WP_124221346.1">
    <property type="nucleotide sequence ID" value="NZ_RKRF01000008.1"/>
</dbReference>